<dbReference type="InterPro" id="IPR011041">
    <property type="entry name" value="Quinoprot_gluc/sorb_DH_b-prop"/>
</dbReference>
<dbReference type="PANTHER" id="PTHR22846:SF2">
    <property type="entry name" value="F-BOX-LIKE_WD REPEAT-CONTAINING PROTEIN EBI"/>
    <property type="match status" value="1"/>
</dbReference>
<dbReference type="SUPFAM" id="SSF50978">
    <property type="entry name" value="WD40 repeat-like"/>
    <property type="match status" value="1"/>
</dbReference>
<evidence type="ECO:0000256" key="6">
    <source>
        <dbReference type="SAM" id="MobiDB-lite"/>
    </source>
</evidence>
<evidence type="ECO:0000256" key="2">
    <source>
        <dbReference type="ARBA" id="ARBA00022574"/>
    </source>
</evidence>
<dbReference type="SUPFAM" id="SSF50952">
    <property type="entry name" value="Soluble quinoprotein glucose dehydrogenase"/>
    <property type="match status" value="1"/>
</dbReference>
<feature type="repeat" description="WD" evidence="5">
    <location>
        <begin position="370"/>
        <end position="411"/>
    </location>
</feature>
<keyword evidence="8" id="KW-1185">Reference proteome</keyword>
<dbReference type="Pfam" id="PF08513">
    <property type="entry name" value="LisH"/>
    <property type="match status" value="1"/>
</dbReference>
<accession>A0ABQ8FM40</accession>
<feature type="repeat" description="WD" evidence="5">
    <location>
        <begin position="495"/>
        <end position="541"/>
    </location>
</feature>
<evidence type="ECO:0000256" key="5">
    <source>
        <dbReference type="PROSITE-ProRule" id="PRU00221"/>
    </source>
</evidence>
<comment type="subcellular location">
    <subcellularLocation>
        <location evidence="1">Nucleus</location>
    </subcellularLocation>
</comment>
<gene>
    <name evidence="7" type="ORF">BASA50_003231</name>
</gene>
<dbReference type="CDD" id="cd00200">
    <property type="entry name" value="WD40"/>
    <property type="match status" value="1"/>
</dbReference>
<feature type="compositionally biased region" description="Basic and acidic residues" evidence="6">
    <location>
        <begin position="196"/>
        <end position="229"/>
    </location>
</feature>
<name>A0ABQ8FM40_9FUNG</name>
<dbReference type="InterPro" id="IPR006594">
    <property type="entry name" value="LisH"/>
</dbReference>
<dbReference type="Proteomes" id="UP001648503">
    <property type="component" value="Unassembled WGS sequence"/>
</dbReference>
<dbReference type="Gene3D" id="1.20.960.30">
    <property type="match status" value="1"/>
</dbReference>
<dbReference type="SMART" id="SM00667">
    <property type="entry name" value="LisH"/>
    <property type="match status" value="1"/>
</dbReference>
<feature type="repeat" description="WD" evidence="5">
    <location>
        <begin position="542"/>
        <end position="583"/>
    </location>
</feature>
<dbReference type="InterPro" id="IPR019775">
    <property type="entry name" value="WD40_repeat_CS"/>
</dbReference>
<evidence type="ECO:0000256" key="3">
    <source>
        <dbReference type="ARBA" id="ARBA00022737"/>
    </source>
</evidence>
<dbReference type="PANTHER" id="PTHR22846">
    <property type="entry name" value="WD40 REPEAT PROTEIN"/>
    <property type="match status" value="1"/>
</dbReference>
<protein>
    <recommendedName>
        <fullName evidence="9">Anaphase-promoting complex subunit 4 WD40 domain-containing protein</fullName>
    </recommendedName>
</protein>
<feature type="compositionally biased region" description="Basic and acidic residues" evidence="6">
    <location>
        <begin position="243"/>
        <end position="252"/>
    </location>
</feature>
<dbReference type="InterPro" id="IPR045183">
    <property type="entry name" value="Ebi-like"/>
</dbReference>
<dbReference type="PRINTS" id="PR00320">
    <property type="entry name" value="GPROTEINBRPT"/>
</dbReference>
<reference evidence="7 8" key="1">
    <citation type="submission" date="2021-02" db="EMBL/GenBank/DDBJ databases">
        <title>Variation within the Batrachochytrium salamandrivorans European outbreak.</title>
        <authorList>
            <person name="Kelly M."/>
            <person name="Pasmans F."/>
            <person name="Shea T.P."/>
            <person name="Munoz J.F."/>
            <person name="Carranza S."/>
            <person name="Cuomo C.A."/>
            <person name="Martel A."/>
        </authorList>
    </citation>
    <scope>NUCLEOTIDE SEQUENCE [LARGE SCALE GENOMIC DNA]</scope>
    <source>
        <strain evidence="7 8">AMFP18/2</strain>
    </source>
</reference>
<dbReference type="PROSITE" id="PS00678">
    <property type="entry name" value="WD_REPEATS_1"/>
    <property type="match status" value="2"/>
</dbReference>
<keyword evidence="4" id="KW-0539">Nucleus</keyword>
<dbReference type="Pfam" id="PF00400">
    <property type="entry name" value="WD40"/>
    <property type="match status" value="6"/>
</dbReference>
<dbReference type="PROSITE" id="PS50896">
    <property type="entry name" value="LISH"/>
    <property type="match status" value="1"/>
</dbReference>
<feature type="region of interest" description="Disordered" evidence="6">
    <location>
        <begin position="181"/>
        <end position="270"/>
    </location>
</feature>
<feature type="repeat" description="WD" evidence="5">
    <location>
        <begin position="453"/>
        <end position="494"/>
    </location>
</feature>
<comment type="caution">
    <text evidence="7">The sequence shown here is derived from an EMBL/GenBank/DDBJ whole genome shotgun (WGS) entry which is preliminary data.</text>
</comment>
<evidence type="ECO:0000256" key="4">
    <source>
        <dbReference type="ARBA" id="ARBA00023242"/>
    </source>
</evidence>
<feature type="repeat" description="WD" evidence="5">
    <location>
        <begin position="277"/>
        <end position="318"/>
    </location>
</feature>
<keyword evidence="2 5" id="KW-0853">WD repeat</keyword>
<feature type="repeat" description="WD" evidence="5">
    <location>
        <begin position="329"/>
        <end position="360"/>
    </location>
</feature>
<evidence type="ECO:0000313" key="8">
    <source>
        <dbReference type="Proteomes" id="UP001648503"/>
    </source>
</evidence>
<evidence type="ECO:0008006" key="9">
    <source>
        <dbReference type="Google" id="ProtNLM"/>
    </source>
</evidence>
<dbReference type="SMART" id="SM00320">
    <property type="entry name" value="WD40"/>
    <property type="match status" value="8"/>
</dbReference>
<dbReference type="InterPro" id="IPR001680">
    <property type="entry name" value="WD40_rpt"/>
</dbReference>
<dbReference type="PROSITE" id="PS50082">
    <property type="entry name" value="WD_REPEATS_2"/>
    <property type="match status" value="6"/>
</dbReference>
<proteinExistence type="predicted"/>
<dbReference type="EMBL" id="JAFCIX010000076">
    <property type="protein sequence ID" value="KAH6599203.1"/>
    <property type="molecule type" value="Genomic_DNA"/>
</dbReference>
<sequence length="616" mass="68840">MTDDCVLVPHNAVLLSWLPLQKNTSLALSFQTPSWIGTAPYPGWGLQCSSLRVGSKGCAVVLPLVRLFPTKLQVSSITAFGCNQKVMSITSDEVNYLVYRYLLESGFSHSTFSFQHETAIHRAEIKGSSVRPGALISLLQKGLQYLEVETHIQENGNEKRCIAPFTLLGPHECQIVPTEFDEDYDDGFNGSKRGKRTDDQHMSRRDRRDDRKPAKRSENREKRTRKESSTIDDSIDTNAPKQEASEHKRIDGENEMDLDGPINGLPQEFSTSDVQSLTGHQSEVFVCSWNPIETLLATGSGDGTARIWSMDEDSEGKFPSPVLLQHCSQPGETKDVTTLDWSPDGIYLATGSYDGLARIWHKFGDIKFTMQKHQGPVFSLRWSKNGDLLLSGSVDRTAIVWDASTGEARQQFQFHSAPTLDVDWRDDSTFATCSTDKQIYICQLGSLEPLRHFAGHEDEVNAIKWESSGTYLASCSDDHTAKIWSIDQDTPVWDLVGHRKEIYTMRWSPPTADKSRLLLATASFDSEVRIWNVHDGTCMFVLTGHSEAVYSVSFSPDTMYLASGSFDQCVFLWSMKDGTLLKTHRGNGGVFEVGWNHAGDRIAACYSDTKVNIFSV</sequence>
<organism evidence="7 8">
    <name type="scientific">Batrachochytrium salamandrivorans</name>
    <dbReference type="NCBI Taxonomy" id="1357716"/>
    <lineage>
        <taxon>Eukaryota</taxon>
        <taxon>Fungi</taxon>
        <taxon>Fungi incertae sedis</taxon>
        <taxon>Chytridiomycota</taxon>
        <taxon>Chytridiomycota incertae sedis</taxon>
        <taxon>Chytridiomycetes</taxon>
        <taxon>Rhizophydiales</taxon>
        <taxon>Rhizophydiales incertae sedis</taxon>
        <taxon>Batrachochytrium</taxon>
    </lineage>
</organism>
<dbReference type="InterPro" id="IPR020472">
    <property type="entry name" value="WD40_PAC1"/>
</dbReference>
<dbReference type="InterPro" id="IPR015943">
    <property type="entry name" value="WD40/YVTN_repeat-like_dom_sf"/>
</dbReference>
<dbReference type="InterPro" id="IPR036322">
    <property type="entry name" value="WD40_repeat_dom_sf"/>
</dbReference>
<keyword evidence="3" id="KW-0677">Repeat</keyword>
<evidence type="ECO:0000313" key="7">
    <source>
        <dbReference type="EMBL" id="KAH6599203.1"/>
    </source>
</evidence>
<dbReference type="PROSITE" id="PS50294">
    <property type="entry name" value="WD_REPEATS_REGION"/>
    <property type="match status" value="6"/>
</dbReference>
<dbReference type="Gene3D" id="2.130.10.10">
    <property type="entry name" value="YVTN repeat-like/Quinoprotein amine dehydrogenase"/>
    <property type="match status" value="1"/>
</dbReference>
<evidence type="ECO:0000256" key="1">
    <source>
        <dbReference type="ARBA" id="ARBA00004123"/>
    </source>
</evidence>